<evidence type="ECO:0000256" key="2">
    <source>
        <dbReference type="ARBA" id="ARBA00011738"/>
    </source>
</evidence>
<dbReference type="EC" id="6.1.1.21" evidence="8"/>
<comment type="similarity">
    <text evidence="1 8">Belongs to the class-II aminoacyl-tRNA synthetase family.</text>
</comment>
<dbReference type="PANTHER" id="PTHR43707:SF1">
    <property type="entry name" value="HISTIDINE--TRNA LIGASE, MITOCHONDRIAL-RELATED"/>
    <property type="match status" value="1"/>
</dbReference>
<evidence type="ECO:0000313" key="11">
    <source>
        <dbReference type="EMBL" id="NIJ09964.1"/>
    </source>
</evidence>
<dbReference type="InterPro" id="IPR015807">
    <property type="entry name" value="His-tRNA-ligase"/>
</dbReference>
<dbReference type="InterPro" id="IPR004154">
    <property type="entry name" value="Anticodon-bd"/>
</dbReference>
<keyword evidence="5 8" id="KW-0067">ATP-binding</keyword>
<evidence type="ECO:0000256" key="5">
    <source>
        <dbReference type="ARBA" id="ARBA00022840"/>
    </source>
</evidence>
<dbReference type="GO" id="GO:0005737">
    <property type="term" value="C:cytoplasm"/>
    <property type="evidence" value="ECO:0007669"/>
    <property type="project" value="UniProtKB-SubCell"/>
</dbReference>
<proteinExistence type="inferred from homology"/>
<evidence type="ECO:0000256" key="7">
    <source>
        <dbReference type="ARBA" id="ARBA00047639"/>
    </source>
</evidence>
<feature type="binding site" evidence="9">
    <location>
        <position position="174"/>
    </location>
    <ligand>
        <name>L-histidine</name>
        <dbReference type="ChEBI" id="CHEBI:57595"/>
    </ligand>
</feature>
<dbReference type="GO" id="GO:0004821">
    <property type="term" value="F:histidine-tRNA ligase activity"/>
    <property type="evidence" value="ECO:0007669"/>
    <property type="project" value="UniProtKB-UniRule"/>
</dbReference>
<dbReference type="Proteomes" id="UP000545493">
    <property type="component" value="Unassembled WGS sequence"/>
</dbReference>
<keyword evidence="4 8" id="KW-0547">Nucleotide-binding</keyword>
<dbReference type="AlphaFoldDB" id="A0A7X5UL18"/>
<evidence type="ECO:0000256" key="6">
    <source>
        <dbReference type="ARBA" id="ARBA00023146"/>
    </source>
</evidence>
<keyword evidence="8" id="KW-0648">Protein biosynthesis</keyword>
<dbReference type="GO" id="GO:0005524">
    <property type="term" value="F:ATP binding"/>
    <property type="evidence" value="ECO:0007669"/>
    <property type="project" value="UniProtKB-UniRule"/>
</dbReference>
<dbReference type="PANTHER" id="PTHR43707">
    <property type="entry name" value="HISTIDYL-TRNA SYNTHETASE"/>
    <property type="match status" value="1"/>
</dbReference>
<feature type="binding site" evidence="9">
    <location>
        <position position="170"/>
    </location>
    <ligand>
        <name>L-histidine</name>
        <dbReference type="ChEBI" id="CHEBI:57595"/>
    </ligand>
</feature>
<dbReference type="NCBIfam" id="TIGR00442">
    <property type="entry name" value="hisS"/>
    <property type="match status" value="1"/>
</dbReference>
<keyword evidence="3 8" id="KW-0963">Cytoplasm</keyword>
<keyword evidence="6 8" id="KW-0030">Aminoacyl-tRNA synthetase</keyword>
<keyword evidence="12" id="KW-1185">Reference proteome</keyword>
<feature type="domain" description="Aminoacyl-transfer RNA synthetases class-II family profile" evidence="10">
    <location>
        <begin position="54"/>
        <end position="373"/>
    </location>
</feature>
<evidence type="ECO:0000259" key="10">
    <source>
        <dbReference type="PROSITE" id="PS50862"/>
    </source>
</evidence>
<gene>
    <name evidence="8" type="primary">hisS</name>
    <name evidence="11" type="ORF">FHU38_000308</name>
</gene>
<feature type="binding site" evidence="9">
    <location>
        <begin position="313"/>
        <end position="314"/>
    </location>
    <ligand>
        <name>L-histidine</name>
        <dbReference type="ChEBI" id="CHEBI:57595"/>
    </ligand>
</feature>
<comment type="caution">
    <text evidence="11">The sequence shown here is derived from an EMBL/GenBank/DDBJ whole genome shotgun (WGS) entry which is preliminary data.</text>
</comment>
<dbReference type="SUPFAM" id="SSF55681">
    <property type="entry name" value="Class II aaRS and biotin synthetases"/>
    <property type="match status" value="1"/>
</dbReference>
<dbReference type="PIRSF" id="PIRSF001549">
    <property type="entry name" value="His-tRNA_synth"/>
    <property type="match status" value="1"/>
</dbReference>
<dbReference type="HAMAP" id="MF_00127">
    <property type="entry name" value="His_tRNA_synth"/>
    <property type="match status" value="1"/>
</dbReference>
<name>A0A7X5UL18_9PSEU</name>
<comment type="subunit">
    <text evidence="2 8">Homodimer.</text>
</comment>
<feature type="binding site" evidence="9">
    <location>
        <position position="156"/>
    </location>
    <ligand>
        <name>L-histidine</name>
        <dbReference type="ChEBI" id="CHEBI:57595"/>
    </ligand>
</feature>
<evidence type="ECO:0000256" key="9">
    <source>
        <dbReference type="PIRSR" id="PIRSR001549-1"/>
    </source>
</evidence>
<dbReference type="PROSITE" id="PS50862">
    <property type="entry name" value="AA_TRNA_LIGASE_II"/>
    <property type="match status" value="1"/>
</dbReference>
<feature type="binding site" evidence="9">
    <location>
        <position position="309"/>
    </location>
    <ligand>
        <name>L-histidine</name>
        <dbReference type="ChEBI" id="CHEBI:57595"/>
    </ligand>
</feature>
<dbReference type="InterPro" id="IPR004516">
    <property type="entry name" value="HisRS/HisZ"/>
</dbReference>
<evidence type="ECO:0000256" key="1">
    <source>
        <dbReference type="ARBA" id="ARBA00008226"/>
    </source>
</evidence>
<comment type="subcellular location">
    <subcellularLocation>
        <location evidence="8">Cytoplasm</location>
    </subcellularLocation>
</comment>
<dbReference type="EMBL" id="JAAOYM010000001">
    <property type="protein sequence ID" value="NIJ09964.1"/>
    <property type="molecule type" value="Genomic_DNA"/>
</dbReference>
<evidence type="ECO:0000256" key="8">
    <source>
        <dbReference type="HAMAP-Rule" id="MF_00127"/>
    </source>
</evidence>
<comment type="catalytic activity">
    <reaction evidence="7 8">
        <text>tRNA(His) + L-histidine + ATP = L-histidyl-tRNA(His) + AMP + diphosphate + H(+)</text>
        <dbReference type="Rhea" id="RHEA:17313"/>
        <dbReference type="Rhea" id="RHEA-COMP:9665"/>
        <dbReference type="Rhea" id="RHEA-COMP:9689"/>
        <dbReference type="ChEBI" id="CHEBI:15378"/>
        <dbReference type="ChEBI" id="CHEBI:30616"/>
        <dbReference type="ChEBI" id="CHEBI:33019"/>
        <dbReference type="ChEBI" id="CHEBI:57595"/>
        <dbReference type="ChEBI" id="CHEBI:78442"/>
        <dbReference type="ChEBI" id="CHEBI:78527"/>
        <dbReference type="ChEBI" id="CHEBI:456215"/>
        <dbReference type="EC" id="6.1.1.21"/>
    </reaction>
</comment>
<organism evidence="11 12">
    <name type="scientific">Saccharomonospora amisosensis</name>
    <dbReference type="NCBI Taxonomy" id="1128677"/>
    <lineage>
        <taxon>Bacteria</taxon>
        <taxon>Bacillati</taxon>
        <taxon>Actinomycetota</taxon>
        <taxon>Actinomycetes</taxon>
        <taxon>Pseudonocardiales</taxon>
        <taxon>Pseudonocardiaceae</taxon>
        <taxon>Saccharomonospora</taxon>
    </lineage>
</organism>
<dbReference type="CDD" id="cd00773">
    <property type="entry name" value="HisRS-like_core"/>
    <property type="match status" value="1"/>
</dbReference>
<evidence type="ECO:0000313" key="12">
    <source>
        <dbReference type="Proteomes" id="UP000545493"/>
    </source>
</evidence>
<feature type="binding site" evidence="9">
    <location>
        <begin position="126"/>
        <end position="128"/>
    </location>
    <ligand>
        <name>L-histidine</name>
        <dbReference type="ChEBI" id="CHEBI:57595"/>
    </ligand>
</feature>
<sequence>MEESNTVAGAPRAAIGIGRQGVTGLRLLLWCSELSERHRRIAAVGKYLPTEPYRGTRDFLPEEMSVRQQVFQRLYDVIEVFGYQRYDGPVLESTEIYEAKSSREIVEQQLYTLTDRGGRRLALRPEMTPSVARMIAGNLGRLTFPVRWYSHPNCFRYERPQRGRVREHWQINVDLFGSSSSAVEVEFIELIHAMMAALGATEDMYVLRMSDRVLLDAIFTEILEVAGEQRRQVAGLLDRWEKYPEDKLRADAEEIGLTESGFARLREVVQAGEEILPELSEQARAGSKLIEVMNSRVRDRIKVDPLIVRGFDYYTSTVFEVFDASPENRRSLFGGGRYDNLVGLYSAQAVPGFGFGMGDVTLMDFLSTHGLLPEPANKVDAVVIPTVQALFEPARAAAAQLRAAGVRTTTPLEPAKLGKEIGRADKAGARAVVIIGEQDHAEGKATVRDLVSGEQDRVALADIAHAVRKLL</sequence>
<protein>
    <recommendedName>
        <fullName evidence="8">Histidine--tRNA ligase</fullName>
        <ecNumber evidence="8">6.1.1.21</ecNumber>
    </recommendedName>
    <alternativeName>
        <fullName evidence="8">Histidyl-tRNA synthetase</fullName>
        <shortName evidence="8">HisRS</shortName>
    </alternativeName>
</protein>
<reference evidence="11 12" key="1">
    <citation type="submission" date="2020-03" db="EMBL/GenBank/DDBJ databases">
        <title>Sequencing the genomes of 1000 actinobacteria strains.</title>
        <authorList>
            <person name="Klenk H.-P."/>
        </authorList>
    </citation>
    <scope>NUCLEOTIDE SEQUENCE [LARGE SCALE GENOMIC DNA]</scope>
    <source>
        <strain evidence="11 12">DSM 45685</strain>
    </source>
</reference>
<dbReference type="InterPro" id="IPR036621">
    <property type="entry name" value="Anticodon-bd_dom_sf"/>
</dbReference>
<keyword evidence="8 11" id="KW-0436">Ligase</keyword>
<dbReference type="InterPro" id="IPR006195">
    <property type="entry name" value="aa-tRNA-synth_II"/>
</dbReference>
<evidence type="ECO:0000256" key="4">
    <source>
        <dbReference type="ARBA" id="ARBA00022741"/>
    </source>
</evidence>
<dbReference type="GO" id="GO:0006427">
    <property type="term" value="P:histidyl-tRNA aminoacylation"/>
    <property type="evidence" value="ECO:0007669"/>
    <property type="project" value="UniProtKB-UniRule"/>
</dbReference>
<accession>A0A7X5UL18</accession>
<dbReference type="Gene3D" id="3.40.50.800">
    <property type="entry name" value="Anticodon-binding domain"/>
    <property type="match status" value="1"/>
</dbReference>
<dbReference type="Pfam" id="PF13393">
    <property type="entry name" value="tRNA-synt_His"/>
    <property type="match status" value="1"/>
</dbReference>
<dbReference type="Pfam" id="PF03129">
    <property type="entry name" value="HGTP_anticodon"/>
    <property type="match status" value="1"/>
</dbReference>
<dbReference type="Gene3D" id="3.30.930.10">
    <property type="entry name" value="Bira Bifunctional Protein, Domain 2"/>
    <property type="match status" value="1"/>
</dbReference>
<dbReference type="SUPFAM" id="SSF52954">
    <property type="entry name" value="Class II aaRS ABD-related"/>
    <property type="match status" value="1"/>
</dbReference>
<dbReference type="InterPro" id="IPR045864">
    <property type="entry name" value="aa-tRNA-synth_II/BPL/LPL"/>
</dbReference>
<dbReference type="InterPro" id="IPR041715">
    <property type="entry name" value="HisRS-like_core"/>
</dbReference>
<evidence type="ECO:0000256" key="3">
    <source>
        <dbReference type="ARBA" id="ARBA00022490"/>
    </source>
</evidence>